<sequence>MNGGNTPGERSDITALGSNILLMLVFPLLLISFASSVVSTGRMERSLKESMAETMVDLSRDIGMDMMLLLESMEDGADILAGSVGASFRPDMAGQEEYLREFRNSHARALLTTARSNSSIHGVYFMSAPAFGDPPGQIWYYRKNGQWVRGPEYPLPQHMDPENPDMKYYYHPLREGKAYWSDLYRDLDINVEMFSYTVPVYPGAFESNGNEAPIGVVGIDIAAGDILETIREYRVHTSGHAFLMTENISIYPEEESPPGRLSEASWKQLRRVIFDPENQRSAHFLEFAADGENHLVGYSRLQNSWVLGVIASETEVYADIGLTWFTVLSINGMAIFFSIIFSLFIVRYINTPLQVLSREMRKVRNDHRYIVPRIPLYHRKDEIGELYRTFSGLQRITAESLNRLIEENIAQERLASMGEQLAGFAHEIQTPIGNINLAVSSLRQGMISLDRDFQNQDLTKTQFSEFIGKSNEMLGSLVWNINQVRRVVQSIRTSANAQLNMQLEKFFLKEIIETTYENSRYSRKSMDVELRLEISEDLEIASYPGLLIQVFSNLIQNSILHGFRNRNGGNIRIAAEHSGSGEVEILYCDDGEGIPREFQNQIFTRFFTTAKSRGGTGLGLSIIDAIIRDMLEGSIRFVDRNETGVCFQIVLPEELKGGRAGDEKKNG</sequence>
<keyword evidence="8 15" id="KW-0418">Kinase</keyword>
<dbReference type="eggNOG" id="COG4191">
    <property type="taxonomic scope" value="Bacteria"/>
</dbReference>
<dbReference type="KEGG" id="slr:L21SP2_2737"/>
<evidence type="ECO:0000256" key="1">
    <source>
        <dbReference type="ARBA" id="ARBA00000085"/>
    </source>
</evidence>
<dbReference type="PROSITE" id="PS50109">
    <property type="entry name" value="HIS_KIN"/>
    <property type="match status" value="1"/>
</dbReference>
<dbReference type="InterPro" id="IPR005467">
    <property type="entry name" value="His_kinase_dom"/>
</dbReference>
<dbReference type="InterPro" id="IPR029151">
    <property type="entry name" value="Sensor-like_sf"/>
</dbReference>
<dbReference type="CDD" id="cd12913">
    <property type="entry name" value="PDC1_MCP_like"/>
    <property type="match status" value="1"/>
</dbReference>
<feature type="transmembrane region" description="Helical" evidence="12">
    <location>
        <begin position="322"/>
        <end position="349"/>
    </location>
</feature>
<dbReference type="CDD" id="cd00075">
    <property type="entry name" value="HATPase"/>
    <property type="match status" value="1"/>
</dbReference>
<dbReference type="InterPro" id="IPR050428">
    <property type="entry name" value="TCS_sensor_his_kinase"/>
</dbReference>
<organism evidence="15 16">
    <name type="scientific">Salinispira pacifica</name>
    <dbReference type="NCBI Taxonomy" id="1307761"/>
    <lineage>
        <taxon>Bacteria</taxon>
        <taxon>Pseudomonadati</taxon>
        <taxon>Spirochaetota</taxon>
        <taxon>Spirochaetia</taxon>
        <taxon>Spirochaetales</taxon>
        <taxon>Spirochaetaceae</taxon>
        <taxon>Salinispira</taxon>
    </lineage>
</organism>
<dbReference type="OrthoDB" id="1931120at2"/>
<dbReference type="Gene3D" id="6.10.340.10">
    <property type="match status" value="1"/>
</dbReference>
<keyword evidence="7 12" id="KW-0812">Transmembrane</keyword>
<dbReference type="InterPro" id="IPR003660">
    <property type="entry name" value="HAMP_dom"/>
</dbReference>
<dbReference type="STRING" id="1307761.L21SP2_2737"/>
<dbReference type="RefSeq" id="WP_024268987.1">
    <property type="nucleotide sequence ID" value="NC_023035.1"/>
</dbReference>
<dbReference type="SUPFAM" id="SSF47384">
    <property type="entry name" value="Homodimeric domain of signal transducing histidine kinase"/>
    <property type="match status" value="1"/>
</dbReference>
<dbReference type="Pfam" id="PF02518">
    <property type="entry name" value="HATPase_c"/>
    <property type="match status" value="1"/>
</dbReference>
<evidence type="ECO:0000259" key="14">
    <source>
        <dbReference type="PROSITE" id="PS50885"/>
    </source>
</evidence>
<dbReference type="GO" id="GO:0000155">
    <property type="term" value="F:phosphorelay sensor kinase activity"/>
    <property type="evidence" value="ECO:0007669"/>
    <property type="project" value="InterPro"/>
</dbReference>
<evidence type="ECO:0000256" key="10">
    <source>
        <dbReference type="ARBA" id="ARBA00023012"/>
    </source>
</evidence>
<feature type="domain" description="Histidine kinase" evidence="13">
    <location>
        <begin position="423"/>
        <end position="655"/>
    </location>
</feature>
<dbReference type="eggNOG" id="COG2770">
    <property type="taxonomic scope" value="Bacteria"/>
</dbReference>
<evidence type="ECO:0000256" key="2">
    <source>
        <dbReference type="ARBA" id="ARBA00004651"/>
    </source>
</evidence>
<dbReference type="PANTHER" id="PTHR45436:SF5">
    <property type="entry name" value="SENSOR HISTIDINE KINASE TRCS"/>
    <property type="match status" value="1"/>
</dbReference>
<dbReference type="InterPro" id="IPR004358">
    <property type="entry name" value="Sig_transdc_His_kin-like_C"/>
</dbReference>
<dbReference type="EC" id="2.7.13.3" evidence="3"/>
<dbReference type="Pfam" id="PF00672">
    <property type="entry name" value="HAMP"/>
    <property type="match status" value="1"/>
</dbReference>
<name>V5WKM2_9SPIO</name>
<evidence type="ECO:0000259" key="13">
    <source>
        <dbReference type="PROSITE" id="PS50109"/>
    </source>
</evidence>
<dbReference type="PROSITE" id="PS50885">
    <property type="entry name" value="HAMP"/>
    <property type="match status" value="1"/>
</dbReference>
<dbReference type="InterPro" id="IPR036890">
    <property type="entry name" value="HATPase_C_sf"/>
</dbReference>
<comment type="catalytic activity">
    <reaction evidence="1">
        <text>ATP + protein L-histidine = ADP + protein N-phospho-L-histidine.</text>
        <dbReference type="EC" id="2.7.13.3"/>
    </reaction>
</comment>
<evidence type="ECO:0000313" key="15">
    <source>
        <dbReference type="EMBL" id="AHC16089.1"/>
    </source>
</evidence>
<keyword evidence="16" id="KW-1185">Reference proteome</keyword>
<proteinExistence type="predicted"/>
<dbReference type="PANTHER" id="PTHR45436">
    <property type="entry name" value="SENSOR HISTIDINE KINASE YKOH"/>
    <property type="match status" value="1"/>
</dbReference>
<dbReference type="GO" id="GO:0005886">
    <property type="term" value="C:plasma membrane"/>
    <property type="evidence" value="ECO:0007669"/>
    <property type="project" value="UniProtKB-SubCell"/>
</dbReference>
<protein>
    <recommendedName>
        <fullName evidence="3">histidine kinase</fullName>
        <ecNumber evidence="3">2.7.13.3</ecNumber>
    </recommendedName>
</protein>
<comment type="subcellular location">
    <subcellularLocation>
        <location evidence="2">Cell membrane</location>
        <topology evidence="2">Multi-pass membrane protein</topology>
    </subcellularLocation>
</comment>
<keyword evidence="5" id="KW-0597">Phosphoprotein</keyword>
<dbReference type="SUPFAM" id="SSF103190">
    <property type="entry name" value="Sensory domain-like"/>
    <property type="match status" value="1"/>
</dbReference>
<keyword evidence="10" id="KW-0902">Two-component regulatory system</keyword>
<dbReference type="SMART" id="SM00387">
    <property type="entry name" value="HATPase_c"/>
    <property type="match status" value="1"/>
</dbReference>
<dbReference type="CDD" id="cd18774">
    <property type="entry name" value="PDC2_HK_sensor"/>
    <property type="match status" value="1"/>
</dbReference>
<keyword evidence="4" id="KW-1003">Cell membrane</keyword>
<evidence type="ECO:0000256" key="3">
    <source>
        <dbReference type="ARBA" id="ARBA00012438"/>
    </source>
</evidence>
<dbReference type="Gene3D" id="3.30.565.10">
    <property type="entry name" value="Histidine kinase-like ATPase, C-terminal domain"/>
    <property type="match status" value="1"/>
</dbReference>
<evidence type="ECO:0000313" key="16">
    <source>
        <dbReference type="Proteomes" id="UP000018680"/>
    </source>
</evidence>
<dbReference type="InterPro" id="IPR036097">
    <property type="entry name" value="HisK_dim/P_sf"/>
</dbReference>
<evidence type="ECO:0000256" key="12">
    <source>
        <dbReference type="SAM" id="Phobius"/>
    </source>
</evidence>
<dbReference type="HOGENOM" id="CLU_411542_0_0_12"/>
<keyword evidence="11 12" id="KW-0472">Membrane</keyword>
<dbReference type="AlphaFoldDB" id="V5WKM2"/>
<dbReference type="Gene3D" id="3.30.450.20">
    <property type="entry name" value="PAS domain"/>
    <property type="match status" value="1"/>
</dbReference>
<dbReference type="EMBL" id="CP006939">
    <property type="protein sequence ID" value="AHC16089.1"/>
    <property type="molecule type" value="Genomic_DNA"/>
</dbReference>
<evidence type="ECO:0000256" key="8">
    <source>
        <dbReference type="ARBA" id="ARBA00022777"/>
    </source>
</evidence>
<accession>V5WKM2</accession>
<evidence type="ECO:0000256" key="9">
    <source>
        <dbReference type="ARBA" id="ARBA00022989"/>
    </source>
</evidence>
<evidence type="ECO:0000256" key="11">
    <source>
        <dbReference type="ARBA" id="ARBA00023136"/>
    </source>
</evidence>
<dbReference type="Gene3D" id="1.10.287.130">
    <property type="match status" value="1"/>
</dbReference>
<feature type="domain" description="HAMP" evidence="14">
    <location>
        <begin position="347"/>
        <end position="402"/>
    </location>
</feature>
<evidence type="ECO:0000256" key="4">
    <source>
        <dbReference type="ARBA" id="ARBA00022475"/>
    </source>
</evidence>
<evidence type="ECO:0000256" key="5">
    <source>
        <dbReference type="ARBA" id="ARBA00022553"/>
    </source>
</evidence>
<reference evidence="15 16" key="1">
    <citation type="journal article" date="2015" name="Stand. Genomic Sci.">
        <title>Complete genome sequence and description of Salinispira pacifica gen. nov., sp. nov., a novel spirochaete isolated form a hypersaline microbial mat.</title>
        <authorList>
            <person name="Ben Hania W."/>
            <person name="Joseph M."/>
            <person name="Schumann P."/>
            <person name="Bunk B."/>
            <person name="Fiebig A."/>
            <person name="Sproer C."/>
            <person name="Klenk H.P."/>
            <person name="Fardeau M.L."/>
            <person name="Spring S."/>
        </authorList>
    </citation>
    <scope>NUCLEOTIDE SEQUENCE [LARGE SCALE GENOMIC DNA]</scope>
    <source>
        <strain evidence="15 16">L21-RPul-D2</strain>
    </source>
</reference>
<keyword evidence="6" id="KW-0808">Transferase</keyword>
<evidence type="ECO:0000256" key="6">
    <source>
        <dbReference type="ARBA" id="ARBA00022679"/>
    </source>
</evidence>
<feature type="transmembrane region" description="Helical" evidence="12">
    <location>
        <begin position="20"/>
        <end position="41"/>
    </location>
</feature>
<evidence type="ECO:0000256" key="7">
    <source>
        <dbReference type="ARBA" id="ARBA00022692"/>
    </source>
</evidence>
<dbReference type="PRINTS" id="PR00344">
    <property type="entry name" value="BCTRLSENSOR"/>
</dbReference>
<dbReference type="Proteomes" id="UP000018680">
    <property type="component" value="Chromosome"/>
</dbReference>
<dbReference type="SUPFAM" id="SSF55874">
    <property type="entry name" value="ATPase domain of HSP90 chaperone/DNA topoisomerase II/histidine kinase"/>
    <property type="match status" value="1"/>
</dbReference>
<keyword evidence="9 12" id="KW-1133">Transmembrane helix</keyword>
<dbReference type="InterPro" id="IPR003594">
    <property type="entry name" value="HATPase_dom"/>
</dbReference>
<gene>
    <name evidence="15" type="ORF">L21SP2_2737</name>
</gene>